<feature type="region of interest" description="Disordered" evidence="1">
    <location>
        <begin position="16"/>
        <end position="52"/>
    </location>
</feature>
<protein>
    <submittedName>
        <fullName evidence="2">Uncharacterized protein</fullName>
    </submittedName>
</protein>
<dbReference type="AlphaFoldDB" id="A0A4Y2H148"/>
<reference evidence="2 3" key="1">
    <citation type="journal article" date="2019" name="Sci. Rep.">
        <title>Orb-weaving spider Araneus ventricosus genome elucidates the spidroin gene catalogue.</title>
        <authorList>
            <person name="Kono N."/>
            <person name="Nakamura H."/>
            <person name="Ohtoshi R."/>
            <person name="Moran D.A.P."/>
            <person name="Shinohara A."/>
            <person name="Yoshida Y."/>
            <person name="Fujiwara M."/>
            <person name="Mori M."/>
            <person name="Tomita M."/>
            <person name="Arakawa K."/>
        </authorList>
    </citation>
    <scope>NUCLEOTIDE SEQUENCE [LARGE SCALE GENOMIC DNA]</scope>
</reference>
<gene>
    <name evidence="2" type="ORF">AVEN_34529_1</name>
</gene>
<dbReference type="Proteomes" id="UP000499080">
    <property type="component" value="Unassembled WGS sequence"/>
</dbReference>
<proteinExistence type="predicted"/>
<keyword evidence="3" id="KW-1185">Reference proteome</keyword>
<accession>A0A4Y2H148</accession>
<sequence>FSGPVQQGPVLHLLPQRRFRGREHPHGHAAGAEEAPVQERDGRQLQDNRTRHTGNLKISHVVCFRHGCNTVKLTK</sequence>
<evidence type="ECO:0000313" key="3">
    <source>
        <dbReference type="Proteomes" id="UP000499080"/>
    </source>
</evidence>
<name>A0A4Y2H148_ARAVE</name>
<feature type="compositionally biased region" description="Basic and acidic residues" evidence="1">
    <location>
        <begin position="37"/>
        <end position="50"/>
    </location>
</feature>
<comment type="caution">
    <text evidence="2">The sequence shown here is derived from an EMBL/GenBank/DDBJ whole genome shotgun (WGS) entry which is preliminary data.</text>
</comment>
<feature type="compositionally biased region" description="Basic residues" evidence="1">
    <location>
        <begin position="16"/>
        <end position="27"/>
    </location>
</feature>
<evidence type="ECO:0000313" key="2">
    <source>
        <dbReference type="EMBL" id="GBM59982.1"/>
    </source>
</evidence>
<dbReference type="EMBL" id="BGPR01257018">
    <property type="protein sequence ID" value="GBM59982.1"/>
    <property type="molecule type" value="Genomic_DNA"/>
</dbReference>
<organism evidence="2 3">
    <name type="scientific">Araneus ventricosus</name>
    <name type="common">Orbweaver spider</name>
    <name type="synonym">Epeira ventricosa</name>
    <dbReference type="NCBI Taxonomy" id="182803"/>
    <lineage>
        <taxon>Eukaryota</taxon>
        <taxon>Metazoa</taxon>
        <taxon>Ecdysozoa</taxon>
        <taxon>Arthropoda</taxon>
        <taxon>Chelicerata</taxon>
        <taxon>Arachnida</taxon>
        <taxon>Araneae</taxon>
        <taxon>Araneomorphae</taxon>
        <taxon>Entelegynae</taxon>
        <taxon>Araneoidea</taxon>
        <taxon>Araneidae</taxon>
        <taxon>Araneus</taxon>
    </lineage>
</organism>
<evidence type="ECO:0000256" key="1">
    <source>
        <dbReference type="SAM" id="MobiDB-lite"/>
    </source>
</evidence>
<feature type="non-terminal residue" evidence="2">
    <location>
        <position position="1"/>
    </location>
</feature>